<feature type="compositionally biased region" description="Basic and acidic residues" evidence="1">
    <location>
        <begin position="156"/>
        <end position="166"/>
    </location>
</feature>
<dbReference type="Proteomes" id="UP001434883">
    <property type="component" value="Unassembled WGS sequence"/>
</dbReference>
<evidence type="ECO:0000313" key="2">
    <source>
        <dbReference type="EMBL" id="MEQ2209291.1"/>
    </source>
</evidence>
<evidence type="ECO:0000313" key="3">
    <source>
        <dbReference type="Proteomes" id="UP001434883"/>
    </source>
</evidence>
<feature type="compositionally biased region" description="Low complexity" evidence="1">
    <location>
        <begin position="39"/>
        <end position="54"/>
    </location>
</feature>
<name>A0ABV0RMY0_9TELE</name>
<sequence length="230" mass="24407">DDFPTNGVRDPEASPGPETSSGVEPTPAEPLDKIPAEPTPSSSSASQNEPTPSSGPTESGKEIVLSDKLEEPENPQLTTTPASSTLASVIPPEETTSSPNIESSPGSTSFPDVLQDIKDPTPTLTPAGDGFPSSTAADPDETTDRVKPDVTTTDLRTSEPDPKPDPSKLLPTSKPDTKPLDPQTQITDNLKDYQGGNDTLSTKRAYFCEFCCRDECFLFVLNIHGSQHVL</sequence>
<gene>
    <name evidence="2" type="ORF">XENOCAPTIV_028034</name>
</gene>
<feature type="region of interest" description="Disordered" evidence="1">
    <location>
        <begin position="1"/>
        <end position="192"/>
    </location>
</feature>
<evidence type="ECO:0000256" key="1">
    <source>
        <dbReference type="SAM" id="MobiDB-lite"/>
    </source>
</evidence>
<accession>A0ABV0RMY0</accession>
<keyword evidence="3" id="KW-1185">Reference proteome</keyword>
<feature type="compositionally biased region" description="Basic and acidic residues" evidence="1">
    <location>
        <begin position="59"/>
        <end position="71"/>
    </location>
</feature>
<protein>
    <submittedName>
        <fullName evidence="2">Uncharacterized protein</fullName>
    </submittedName>
</protein>
<dbReference type="EMBL" id="JAHRIN010051162">
    <property type="protein sequence ID" value="MEQ2209291.1"/>
    <property type="molecule type" value="Genomic_DNA"/>
</dbReference>
<feature type="compositionally biased region" description="Low complexity" evidence="1">
    <location>
        <begin position="77"/>
        <end position="88"/>
    </location>
</feature>
<comment type="caution">
    <text evidence="2">The sequence shown here is derived from an EMBL/GenBank/DDBJ whole genome shotgun (WGS) entry which is preliminary data.</text>
</comment>
<feature type="compositionally biased region" description="Polar residues" evidence="1">
    <location>
        <begin position="94"/>
        <end position="110"/>
    </location>
</feature>
<organism evidence="2 3">
    <name type="scientific">Xenoophorus captivus</name>
    <dbReference type="NCBI Taxonomy" id="1517983"/>
    <lineage>
        <taxon>Eukaryota</taxon>
        <taxon>Metazoa</taxon>
        <taxon>Chordata</taxon>
        <taxon>Craniata</taxon>
        <taxon>Vertebrata</taxon>
        <taxon>Euteleostomi</taxon>
        <taxon>Actinopterygii</taxon>
        <taxon>Neopterygii</taxon>
        <taxon>Teleostei</taxon>
        <taxon>Neoteleostei</taxon>
        <taxon>Acanthomorphata</taxon>
        <taxon>Ovalentaria</taxon>
        <taxon>Atherinomorphae</taxon>
        <taxon>Cyprinodontiformes</taxon>
        <taxon>Goodeidae</taxon>
        <taxon>Xenoophorus</taxon>
    </lineage>
</organism>
<reference evidence="2 3" key="1">
    <citation type="submission" date="2021-06" db="EMBL/GenBank/DDBJ databases">
        <authorList>
            <person name="Palmer J.M."/>
        </authorList>
    </citation>
    <scope>NUCLEOTIDE SEQUENCE [LARGE SCALE GENOMIC DNA]</scope>
    <source>
        <strain evidence="2 3">XC_2019</strain>
        <tissue evidence="2">Muscle</tissue>
    </source>
</reference>
<feature type="non-terminal residue" evidence="2">
    <location>
        <position position="1"/>
    </location>
</feature>
<proteinExistence type="predicted"/>